<organism evidence="2 3">
    <name type="scientific">Synchytrium microbalum</name>
    <dbReference type="NCBI Taxonomy" id="1806994"/>
    <lineage>
        <taxon>Eukaryota</taxon>
        <taxon>Fungi</taxon>
        <taxon>Fungi incertae sedis</taxon>
        <taxon>Chytridiomycota</taxon>
        <taxon>Chytridiomycota incertae sedis</taxon>
        <taxon>Chytridiomycetes</taxon>
        <taxon>Synchytriales</taxon>
        <taxon>Synchytriaceae</taxon>
        <taxon>Synchytrium</taxon>
    </lineage>
</organism>
<dbReference type="PANTHER" id="PTHR11102">
    <property type="entry name" value="SEL-1-LIKE PROTEIN"/>
    <property type="match status" value="1"/>
</dbReference>
<name>A0A507BTH0_9FUNG</name>
<evidence type="ECO:0000313" key="2">
    <source>
        <dbReference type="EMBL" id="TPX30638.1"/>
    </source>
</evidence>
<dbReference type="GeneID" id="42007052"/>
<dbReference type="OrthoDB" id="2425131at2759"/>
<protein>
    <recommendedName>
        <fullName evidence="4">HCP-like protein</fullName>
    </recommendedName>
</protein>
<dbReference type="STRING" id="1806994.A0A507BTH0"/>
<evidence type="ECO:0000313" key="3">
    <source>
        <dbReference type="Proteomes" id="UP000319731"/>
    </source>
</evidence>
<dbReference type="RefSeq" id="XP_031022261.1">
    <property type="nucleotide sequence ID" value="XM_031171755.1"/>
</dbReference>
<comment type="similarity">
    <text evidence="1">Belongs to the sel-1 family.</text>
</comment>
<evidence type="ECO:0008006" key="4">
    <source>
        <dbReference type="Google" id="ProtNLM"/>
    </source>
</evidence>
<comment type="caution">
    <text evidence="2">The sequence shown here is derived from an EMBL/GenBank/DDBJ whole genome shotgun (WGS) entry which is preliminary data.</text>
</comment>
<dbReference type="Gene3D" id="1.25.40.10">
    <property type="entry name" value="Tetratricopeptide repeat domain"/>
    <property type="match status" value="1"/>
</dbReference>
<gene>
    <name evidence="2" type="ORF">SmJEL517_g05829</name>
</gene>
<sequence length="389" mass="43346">MNLLRIVLLHLRNTAWTRHLRHARTITTNQFGGIFKDINVDPSNLKKEPDVRDFLPSLSQYQSLYNKNEIKVNGTVAKQVVDLAVDSLNTPNPNLTSDLAKLCSPDDMGILGTVMCNISKVTRPVGLALFKAGTNLGGLECEFRYAMYLSRGTPEESKLAKHHMESLALKGYPKAQTWVGSAKLSTNASAGVELLRKAASKNDVDALMALGFMFKNGNKVPRNLKLAHEYLMKAHHLGNVEATYGLVLIYRDPDMKDMEKATIMCKQAATAGLAAAQHDYANMHLYGYYLPKSLWKAIEYFRMAATQGFTPSQLNLVKIFNVGYKVGDEEVKADLNEARRWLVAAEKGLSGSVRASEAMENDVRELRELFDGEVKKIAERQKDETCVVM</sequence>
<keyword evidence="3" id="KW-1185">Reference proteome</keyword>
<dbReference type="SMART" id="SM00671">
    <property type="entry name" value="SEL1"/>
    <property type="match status" value="4"/>
</dbReference>
<dbReference type="SUPFAM" id="SSF81901">
    <property type="entry name" value="HCP-like"/>
    <property type="match status" value="1"/>
</dbReference>
<dbReference type="InterPro" id="IPR006597">
    <property type="entry name" value="Sel1-like"/>
</dbReference>
<proteinExistence type="inferred from homology"/>
<reference evidence="2 3" key="1">
    <citation type="journal article" date="2019" name="Sci. Rep.">
        <title>Comparative genomics of chytrid fungi reveal insights into the obligate biotrophic and pathogenic lifestyle of Synchytrium endobioticum.</title>
        <authorList>
            <person name="van de Vossenberg B.T.L.H."/>
            <person name="Warris S."/>
            <person name="Nguyen H.D.T."/>
            <person name="van Gent-Pelzer M.P.E."/>
            <person name="Joly D.L."/>
            <person name="van de Geest H.C."/>
            <person name="Bonants P.J.M."/>
            <person name="Smith D.S."/>
            <person name="Levesque C.A."/>
            <person name="van der Lee T.A.J."/>
        </authorList>
    </citation>
    <scope>NUCLEOTIDE SEQUENCE [LARGE SCALE GENOMIC DNA]</scope>
    <source>
        <strain evidence="2 3">JEL517</strain>
    </source>
</reference>
<dbReference type="InterPro" id="IPR011990">
    <property type="entry name" value="TPR-like_helical_dom_sf"/>
</dbReference>
<dbReference type="Pfam" id="PF08238">
    <property type="entry name" value="Sel1"/>
    <property type="match status" value="5"/>
</dbReference>
<accession>A0A507BTH0</accession>
<dbReference type="Proteomes" id="UP000319731">
    <property type="component" value="Unassembled WGS sequence"/>
</dbReference>
<dbReference type="InterPro" id="IPR050767">
    <property type="entry name" value="Sel1_AlgK"/>
</dbReference>
<evidence type="ECO:0000256" key="1">
    <source>
        <dbReference type="ARBA" id="ARBA00038101"/>
    </source>
</evidence>
<dbReference type="PANTHER" id="PTHR11102:SF160">
    <property type="entry name" value="ERAD-ASSOCIATED E3 UBIQUITIN-PROTEIN LIGASE COMPONENT HRD3"/>
    <property type="match status" value="1"/>
</dbReference>
<dbReference type="EMBL" id="QEAO01000061">
    <property type="protein sequence ID" value="TPX30638.1"/>
    <property type="molecule type" value="Genomic_DNA"/>
</dbReference>
<dbReference type="AlphaFoldDB" id="A0A507BTH0"/>